<evidence type="ECO:0000256" key="1">
    <source>
        <dbReference type="SAM" id="SignalP"/>
    </source>
</evidence>
<reference evidence="2 3" key="1">
    <citation type="submission" date="2019-06" db="EMBL/GenBank/DDBJ databases">
        <title>Persicimonas caeni gen. nov., sp. nov., a predatory bacterium isolated from solar saltern.</title>
        <authorList>
            <person name="Wang S."/>
        </authorList>
    </citation>
    <scope>NUCLEOTIDE SEQUENCE [LARGE SCALE GENOMIC DNA]</scope>
    <source>
        <strain evidence="2 3">YN101</strain>
    </source>
</reference>
<organism evidence="2 3">
    <name type="scientific">Persicimonas caeni</name>
    <dbReference type="NCBI Taxonomy" id="2292766"/>
    <lineage>
        <taxon>Bacteria</taxon>
        <taxon>Deltaproteobacteria</taxon>
        <taxon>Bradymonadales</taxon>
        <taxon>Bradymonadaceae</taxon>
        <taxon>Persicimonas</taxon>
    </lineage>
</organism>
<name>A0A4Y6PVT0_PERCE</name>
<dbReference type="Proteomes" id="UP000315995">
    <property type="component" value="Chromosome"/>
</dbReference>
<dbReference type="AlphaFoldDB" id="A0A4Y6PVT0"/>
<gene>
    <name evidence="2" type="ORF">FIV42_17215</name>
</gene>
<dbReference type="Gene3D" id="3.40.50.410">
    <property type="entry name" value="von Willebrand factor, type A domain"/>
    <property type="match status" value="1"/>
</dbReference>
<feature type="chain" id="PRO_5030106528" evidence="1">
    <location>
        <begin position="21"/>
        <end position="557"/>
    </location>
</feature>
<keyword evidence="1" id="KW-0732">Signal</keyword>
<evidence type="ECO:0000313" key="2">
    <source>
        <dbReference type="EMBL" id="QDG52418.1"/>
    </source>
</evidence>
<protein>
    <submittedName>
        <fullName evidence="2">VWA domain-containing protein</fullName>
    </submittedName>
</protein>
<dbReference type="SUPFAM" id="SSF53300">
    <property type="entry name" value="vWA-like"/>
    <property type="match status" value="1"/>
</dbReference>
<keyword evidence="3" id="KW-1185">Reference proteome</keyword>
<dbReference type="RefSeq" id="WP_141198890.1">
    <property type="nucleotide sequence ID" value="NZ_CP041186.1"/>
</dbReference>
<feature type="signal peptide" evidence="1">
    <location>
        <begin position="1"/>
        <end position="20"/>
    </location>
</feature>
<dbReference type="OrthoDB" id="5480389at2"/>
<accession>A0A5B8Y712</accession>
<accession>A0A4Y6PVT0</accession>
<dbReference type="EMBL" id="CP041186">
    <property type="protein sequence ID" value="QDG52418.1"/>
    <property type="molecule type" value="Genomic_DNA"/>
</dbReference>
<dbReference type="InterPro" id="IPR036465">
    <property type="entry name" value="vWFA_dom_sf"/>
</dbReference>
<proteinExistence type="predicted"/>
<sequence>MTKMLSAQVGKRLIFVVLFAACFAPNCTCHDLDDSEWVLRDELDMGDDTPVYEPEDEPLEQLSNCDERLGREVSFHATGGSADWQLAVPSSVSSFRELTIVDSAPSQARWSAVALGDTQREVAGLLWSTAVGPSRSEAVQMLAEHRVSLAALGSLLQESNGGEFGTHDGHRAVLGRYRLSTPNPISSTALRKLLLDRMTPFGIDRVRGLPADTGERFDTFDVRLAVVARDLGERTQMLTTLALAPSRRIAAEPTLQGLLDDLTNTTNLASARRQTHVHCGVYRGRRSAKADFYWVLDQSGSMVDDYARVAEVANQFYAELNNTSLDYRLGVTTMDEDGEGRLREDVGWHSELEPFLGEVATVSNWSGNTYEEYGLQVARSGIETMRSDAEHALRPGAELITIFMSDEETQTFQDDRLQTPQGQLLYDDFESFFAANTTAYAIVGDSDGCGLDGTSYRRIAQATGGAYSSLCAEDISQTIEQIIYSASGASSGNVLAEVPITATLGVELDGEPVPRSRVDGYDYFPETNSISFFGSYRPDRIEGGEGRVKVSYEAYGH</sequence>
<evidence type="ECO:0000313" key="3">
    <source>
        <dbReference type="Proteomes" id="UP000315995"/>
    </source>
</evidence>